<reference evidence="6 7" key="1">
    <citation type="journal article" date="2014" name="Genome Biol. Evol.">
        <title>Comparative genomics and transcriptomics analyses reveal divergent lifestyle features of nematode endoparasitic fungus Hirsutella minnesotensis.</title>
        <authorList>
            <person name="Lai Y."/>
            <person name="Liu K."/>
            <person name="Zhang X."/>
            <person name="Zhang X."/>
            <person name="Li K."/>
            <person name="Wang N."/>
            <person name="Shu C."/>
            <person name="Wu Y."/>
            <person name="Wang C."/>
            <person name="Bushley K.E."/>
            <person name="Xiang M."/>
            <person name="Liu X."/>
        </authorList>
    </citation>
    <scope>NUCLEOTIDE SEQUENCE [LARGE SCALE GENOMIC DNA]</scope>
    <source>
        <strain evidence="6 7">3608</strain>
    </source>
</reference>
<keyword evidence="7" id="KW-1185">Reference proteome</keyword>
<dbReference type="GO" id="GO:0005886">
    <property type="term" value="C:plasma membrane"/>
    <property type="evidence" value="ECO:0007669"/>
    <property type="project" value="TreeGrafter"/>
</dbReference>
<dbReference type="GO" id="GO:0000324">
    <property type="term" value="C:fungal-type vacuole"/>
    <property type="evidence" value="ECO:0007669"/>
    <property type="project" value="TreeGrafter"/>
</dbReference>
<dbReference type="PANTHER" id="PTHR31465">
    <property type="entry name" value="PROTEIN RTA1-RELATED"/>
    <property type="match status" value="1"/>
</dbReference>
<feature type="transmembrane region" description="Helical" evidence="5">
    <location>
        <begin position="27"/>
        <end position="47"/>
    </location>
</feature>
<dbReference type="PANTHER" id="PTHR31465:SF8">
    <property type="entry name" value="DOMAIN PROTEIN, PUTATIVE (AFU_ORTHOLOGUE AFUA_6G14140)-RELATED"/>
    <property type="match status" value="1"/>
</dbReference>
<comment type="subcellular location">
    <subcellularLocation>
        <location evidence="1">Membrane</location>
        <topology evidence="1">Multi-pass membrane protein</topology>
    </subcellularLocation>
</comment>
<evidence type="ECO:0000256" key="2">
    <source>
        <dbReference type="ARBA" id="ARBA00022692"/>
    </source>
</evidence>
<evidence type="ECO:0000313" key="6">
    <source>
        <dbReference type="EMBL" id="KJZ71352.1"/>
    </source>
</evidence>
<evidence type="ECO:0000256" key="4">
    <source>
        <dbReference type="ARBA" id="ARBA00023136"/>
    </source>
</evidence>
<keyword evidence="4 5" id="KW-0472">Membrane</keyword>
<feature type="transmembrane region" description="Helical" evidence="5">
    <location>
        <begin position="147"/>
        <end position="165"/>
    </location>
</feature>
<dbReference type="AlphaFoldDB" id="A0A0F7ZXU9"/>
<feature type="transmembrane region" description="Helical" evidence="5">
    <location>
        <begin position="59"/>
        <end position="85"/>
    </location>
</feature>
<sequence>MTDFSACTSPSPACPVEATTYGYAPALWANATLLAIFAACCLAQLALAATTRVYSYSLAAGAGALLETIVCLIIGPSFTAAAVYLTAKHVVRRDGPEYSPLRPDLYTWVFIGCDAGSIALQAIGGGRRLPEMAGGWGNPRMRNETEFLVLDGLMVLLATLALTLAHPGFLYPVMRTTRTPKQDGSVEQQQIGEK</sequence>
<feature type="transmembrane region" description="Helical" evidence="5">
    <location>
        <begin position="105"/>
        <end position="126"/>
    </location>
</feature>
<organism evidence="6 7">
    <name type="scientific">Hirsutella minnesotensis 3608</name>
    <dbReference type="NCBI Taxonomy" id="1043627"/>
    <lineage>
        <taxon>Eukaryota</taxon>
        <taxon>Fungi</taxon>
        <taxon>Dikarya</taxon>
        <taxon>Ascomycota</taxon>
        <taxon>Pezizomycotina</taxon>
        <taxon>Sordariomycetes</taxon>
        <taxon>Hypocreomycetidae</taxon>
        <taxon>Hypocreales</taxon>
        <taxon>Ophiocordycipitaceae</taxon>
        <taxon>Hirsutella</taxon>
    </lineage>
</organism>
<name>A0A0F7ZXU9_9HYPO</name>
<dbReference type="OrthoDB" id="4521223at2759"/>
<dbReference type="Proteomes" id="UP000054481">
    <property type="component" value="Unassembled WGS sequence"/>
</dbReference>
<accession>A0A0F7ZXU9</accession>
<gene>
    <name evidence="6" type="ORF">HIM_09235</name>
</gene>
<protein>
    <submittedName>
        <fullName evidence="6">Uncharacterized protein</fullName>
    </submittedName>
</protein>
<dbReference type="Pfam" id="PF04479">
    <property type="entry name" value="RTA1"/>
    <property type="match status" value="2"/>
</dbReference>
<dbReference type="InterPro" id="IPR007568">
    <property type="entry name" value="RTA1"/>
</dbReference>
<keyword evidence="3 5" id="KW-1133">Transmembrane helix</keyword>
<evidence type="ECO:0000256" key="5">
    <source>
        <dbReference type="SAM" id="Phobius"/>
    </source>
</evidence>
<dbReference type="EMBL" id="KQ030577">
    <property type="protein sequence ID" value="KJZ71352.1"/>
    <property type="molecule type" value="Genomic_DNA"/>
</dbReference>
<evidence type="ECO:0000256" key="1">
    <source>
        <dbReference type="ARBA" id="ARBA00004141"/>
    </source>
</evidence>
<keyword evidence="2 5" id="KW-0812">Transmembrane</keyword>
<proteinExistence type="predicted"/>
<evidence type="ECO:0000313" key="7">
    <source>
        <dbReference type="Proteomes" id="UP000054481"/>
    </source>
</evidence>
<evidence type="ECO:0000256" key="3">
    <source>
        <dbReference type="ARBA" id="ARBA00022989"/>
    </source>
</evidence>